<reference evidence="3" key="1">
    <citation type="journal article" date="2017" name="bioRxiv">
        <title>Conservation of a gene cluster reveals novel cercosporin biosynthetic mechanisms and extends production to the genus Colletotrichum.</title>
        <authorList>
            <person name="de Jonge R."/>
            <person name="Ebert M.K."/>
            <person name="Huitt-Roehl C.R."/>
            <person name="Pal P."/>
            <person name="Suttle J.C."/>
            <person name="Spanner R.E."/>
            <person name="Neubauer J.D."/>
            <person name="Jurick W.M.II."/>
            <person name="Stott K.A."/>
            <person name="Secor G.A."/>
            <person name="Thomma B.P.H.J."/>
            <person name="Van de Peer Y."/>
            <person name="Townsend C.A."/>
            <person name="Bolton M.D."/>
        </authorList>
    </citation>
    <scope>NUCLEOTIDE SEQUENCE [LARGE SCALE GENOMIC DNA]</scope>
    <source>
        <strain evidence="3">CBS538.71</strain>
    </source>
</reference>
<evidence type="ECO:0000313" key="2">
    <source>
        <dbReference type="EMBL" id="PPJ58366.1"/>
    </source>
</evidence>
<name>A0A2S6CF73_9PEZI</name>
<dbReference type="Proteomes" id="UP000237631">
    <property type="component" value="Unassembled WGS sequence"/>
</dbReference>
<gene>
    <name evidence="2" type="ORF">CBER1_10779</name>
</gene>
<feature type="compositionally biased region" description="Acidic residues" evidence="1">
    <location>
        <begin position="10"/>
        <end position="29"/>
    </location>
</feature>
<protein>
    <submittedName>
        <fullName evidence="2">Uncharacterized protein</fullName>
    </submittedName>
</protein>
<dbReference type="AlphaFoldDB" id="A0A2S6CF73"/>
<sequence>MSAGQAMQWNDEDSQGSEIDGLSEDDPHDTDENGVRFDFVVGFPKEAEPTTEWVARVSADFPRPESERIGDDAADAPGYCGAFRIRREHMPARPQNFASMAFRPEVALETTSGEAKASGALTTTIPGSWCLRASRSTWKPAAKVGARKSVIVLTLPSYPERELNAKTKGFSPSERQRWKEDTKRIAMAFWRSLGFVRLGETLFFAWTRSVRPGTVVKGPVSAHDLDREAEIDLRRGDWYMLKR</sequence>
<dbReference type="OrthoDB" id="3919855at2759"/>
<keyword evidence="3" id="KW-1185">Reference proteome</keyword>
<accession>A0A2S6CF73</accession>
<evidence type="ECO:0000256" key="1">
    <source>
        <dbReference type="SAM" id="MobiDB-lite"/>
    </source>
</evidence>
<dbReference type="EMBL" id="PNEN01000462">
    <property type="protein sequence ID" value="PPJ58366.1"/>
    <property type="molecule type" value="Genomic_DNA"/>
</dbReference>
<organism evidence="2 3">
    <name type="scientific">Cercospora berteroae</name>
    <dbReference type="NCBI Taxonomy" id="357750"/>
    <lineage>
        <taxon>Eukaryota</taxon>
        <taxon>Fungi</taxon>
        <taxon>Dikarya</taxon>
        <taxon>Ascomycota</taxon>
        <taxon>Pezizomycotina</taxon>
        <taxon>Dothideomycetes</taxon>
        <taxon>Dothideomycetidae</taxon>
        <taxon>Mycosphaerellales</taxon>
        <taxon>Mycosphaerellaceae</taxon>
        <taxon>Cercospora</taxon>
    </lineage>
</organism>
<proteinExistence type="predicted"/>
<comment type="caution">
    <text evidence="2">The sequence shown here is derived from an EMBL/GenBank/DDBJ whole genome shotgun (WGS) entry which is preliminary data.</text>
</comment>
<evidence type="ECO:0000313" key="3">
    <source>
        <dbReference type="Proteomes" id="UP000237631"/>
    </source>
</evidence>
<feature type="region of interest" description="Disordered" evidence="1">
    <location>
        <begin position="1"/>
        <end position="34"/>
    </location>
</feature>